<keyword evidence="3" id="KW-0998">Cell outer membrane</keyword>
<dbReference type="SUPFAM" id="SSF103088">
    <property type="entry name" value="OmpA-like"/>
    <property type="match status" value="1"/>
</dbReference>
<feature type="repeat" description="TPR" evidence="4">
    <location>
        <begin position="54"/>
        <end position="87"/>
    </location>
</feature>
<gene>
    <name evidence="8" type="ORF">FW778_04790</name>
</gene>
<dbReference type="PROSITE" id="PS50005">
    <property type="entry name" value="TPR"/>
    <property type="match status" value="1"/>
</dbReference>
<evidence type="ECO:0000313" key="8">
    <source>
        <dbReference type="EMBL" id="KAA9041354.1"/>
    </source>
</evidence>
<dbReference type="PROSITE" id="PS51123">
    <property type="entry name" value="OMPA_2"/>
    <property type="match status" value="1"/>
</dbReference>
<evidence type="ECO:0000259" key="7">
    <source>
        <dbReference type="PROSITE" id="PS51123"/>
    </source>
</evidence>
<dbReference type="Pfam" id="PF07676">
    <property type="entry name" value="PD40"/>
    <property type="match status" value="5"/>
</dbReference>
<evidence type="ECO:0000313" key="9">
    <source>
        <dbReference type="Proteomes" id="UP000326903"/>
    </source>
</evidence>
<feature type="domain" description="OmpA-like" evidence="7">
    <location>
        <begin position="546"/>
        <end position="663"/>
    </location>
</feature>
<dbReference type="GO" id="GO:0009279">
    <property type="term" value="C:cell outer membrane"/>
    <property type="evidence" value="ECO:0007669"/>
    <property type="project" value="UniProtKB-SubCell"/>
</dbReference>
<keyword evidence="4" id="KW-0802">TPR repeat</keyword>
<keyword evidence="2 5" id="KW-0472">Membrane</keyword>
<feature type="transmembrane region" description="Helical" evidence="6">
    <location>
        <begin position="25"/>
        <end position="45"/>
    </location>
</feature>
<evidence type="ECO:0000256" key="5">
    <source>
        <dbReference type="PROSITE-ProRule" id="PRU00473"/>
    </source>
</evidence>
<dbReference type="InterPro" id="IPR011042">
    <property type="entry name" value="6-blade_b-propeller_TolB-like"/>
</dbReference>
<dbReference type="AlphaFoldDB" id="A0A5J5IN59"/>
<dbReference type="EMBL" id="VYQF01000001">
    <property type="protein sequence ID" value="KAA9041354.1"/>
    <property type="molecule type" value="Genomic_DNA"/>
</dbReference>
<keyword evidence="6" id="KW-0812">Transmembrane</keyword>
<sequence length="663" mass="74209">MLNNKKRILINKFSITSCFKQSTSYIIIISFILLFTSCVVSAQWYDPEKVDHNANTIYSLALNKAQNDDYPTAIKMINEAIKIEPKFVDAYLSLAGINANMKNYTESVNQFEKAFSLDSVYTYNYLLPYSISLAGTGRFNDALNAVNKFLLDTTINDRSRKAGEFRKGTYQFAIDYANTHPGKNYVFNPKNLGDSINTTNLEYFPSLTIDGKKLIFTERINGNEDFYESDLNDKGVWGKAYPLPGNINSTTFNEGAQNISQDGKWLIFTGCNFPEGLGSCDLYISYLTKTGWSEPQNLGPNVNSEFWESTPSLSPDKRDLYFSSNVPGGFGGKDIWVCHRDENGKWGEPLNLGPDINTAGDESTPFIHADNQTLYFNSNGHECYSEKPDIFVTRKLPNGKWSKPENLGYPVNTIDDEGSLVVASDGKTAYYSSDRSDTKGGLDIYTFQLRQDIRPLKTLWVKGQVYDKKTKQGLPSSVELTDINTRQLISKLQTDEDGNYLVTLPVGKDYAFNVQRKGYLFYSENYNISSTAPDSTFLADIPLQPIEANASIILKNVFFDTKRTELKPESITELDNVVRLMNENPKIKIVISGYTDNVGKPSDNLSLSKGRAVAVVNYLLGKGVNSARLSFRGLGETNPVADNKTEEGRALNRRTELSIVSVE</sequence>
<comment type="caution">
    <text evidence="8">The sequence shown here is derived from an EMBL/GenBank/DDBJ whole genome shotgun (WGS) entry which is preliminary data.</text>
</comment>
<dbReference type="Gene3D" id="2.120.10.30">
    <property type="entry name" value="TolB, C-terminal domain"/>
    <property type="match status" value="1"/>
</dbReference>
<dbReference type="Gene3D" id="3.30.1330.60">
    <property type="entry name" value="OmpA-like domain"/>
    <property type="match status" value="1"/>
</dbReference>
<dbReference type="PRINTS" id="PR01021">
    <property type="entry name" value="OMPADOMAIN"/>
</dbReference>
<dbReference type="InterPro" id="IPR006664">
    <property type="entry name" value="OMP_bac"/>
</dbReference>
<dbReference type="PANTHER" id="PTHR30329:SF21">
    <property type="entry name" value="LIPOPROTEIN YIAD-RELATED"/>
    <property type="match status" value="1"/>
</dbReference>
<dbReference type="InterPro" id="IPR036737">
    <property type="entry name" value="OmpA-like_sf"/>
</dbReference>
<dbReference type="SUPFAM" id="SSF49464">
    <property type="entry name" value="Carboxypeptidase regulatory domain-like"/>
    <property type="match status" value="1"/>
</dbReference>
<organism evidence="8 9">
    <name type="scientific">Ginsengibacter hankyongi</name>
    <dbReference type="NCBI Taxonomy" id="2607284"/>
    <lineage>
        <taxon>Bacteria</taxon>
        <taxon>Pseudomonadati</taxon>
        <taxon>Bacteroidota</taxon>
        <taxon>Chitinophagia</taxon>
        <taxon>Chitinophagales</taxon>
        <taxon>Chitinophagaceae</taxon>
        <taxon>Ginsengibacter</taxon>
    </lineage>
</organism>
<evidence type="ECO:0000256" key="3">
    <source>
        <dbReference type="ARBA" id="ARBA00023237"/>
    </source>
</evidence>
<name>A0A5J5IN59_9BACT</name>
<proteinExistence type="predicted"/>
<dbReference type="PANTHER" id="PTHR30329">
    <property type="entry name" value="STATOR ELEMENT OF FLAGELLAR MOTOR COMPLEX"/>
    <property type="match status" value="1"/>
</dbReference>
<dbReference type="Pfam" id="PF00691">
    <property type="entry name" value="OmpA"/>
    <property type="match status" value="1"/>
</dbReference>
<dbReference type="InterPro" id="IPR011990">
    <property type="entry name" value="TPR-like_helical_dom_sf"/>
</dbReference>
<dbReference type="Gene3D" id="2.60.40.1120">
    <property type="entry name" value="Carboxypeptidase-like, regulatory domain"/>
    <property type="match status" value="1"/>
</dbReference>
<dbReference type="InterPro" id="IPR011659">
    <property type="entry name" value="WD40"/>
</dbReference>
<dbReference type="Gene3D" id="1.25.40.10">
    <property type="entry name" value="Tetratricopeptide repeat domain"/>
    <property type="match status" value="1"/>
</dbReference>
<dbReference type="CDD" id="cd07185">
    <property type="entry name" value="OmpA_C-like"/>
    <property type="match status" value="1"/>
</dbReference>
<dbReference type="InterPro" id="IPR006665">
    <property type="entry name" value="OmpA-like"/>
</dbReference>
<reference evidence="8 9" key="1">
    <citation type="submission" date="2019-09" db="EMBL/GenBank/DDBJ databases">
        <title>Draft genome sequence of Ginsengibacter sp. BR5-29.</title>
        <authorList>
            <person name="Im W.-T."/>
        </authorList>
    </citation>
    <scope>NUCLEOTIDE SEQUENCE [LARGE SCALE GENOMIC DNA]</scope>
    <source>
        <strain evidence="8 9">BR5-29</strain>
    </source>
</reference>
<dbReference type="InterPro" id="IPR019734">
    <property type="entry name" value="TPR_rpt"/>
</dbReference>
<dbReference type="SUPFAM" id="SSF48452">
    <property type="entry name" value="TPR-like"/>
    <property type="match status" value="1"/>
</dbReference>
<dbReference type="Proteomes" id="UP000326903">
    <property type="component" value="Unassembled WGS sequence"/>
</dbReference>
<evidence type="ECO:0000256" key="6">
    <source>
        <dbReference type="SAM" id="Phobius"/>
    </source>
</evidence>
<accession>A0A5J5IN59</accession>
<keyword evidence="6" id="KW-1133">Transmembrane helix</keyword>
<evidence type="ECO:0000256" key="2">
    <source>
        <dbReference type="ARBA" id="ARBA00023136"/>
    </source>
</evidence>
<comment type="subcellular location">
    <subcellularLocation>
        <location evidence="1">Cell outer membrane</location>
    </subcellularLocation>
</comment>
<evidence type="ECO:0000256" key="4">
    <source>
        <dbReference type="PROSITE-ProRule" id="PRU00339"/>
    </source>
</evidence>
<dbReference type="InterPro" id="IPR050330">
    <property type="entry name" value="Bact_OuterMem_StrucFunc"/>
</dbReference>
<dbReference type="SUPFAM" id="SSF82171">
    <property type="entry name" value="DPP6 N-terminal domain-like"/>
    <property type="match status" value="1"/>
</dbReference>
<dbReference type="InterPro" id="IPR008969">
    <property type="entry name" value="CarboxyPept-like_regulatory"/>
</dbReference>
<protein>
    <submittedName>
        <fullName evidence="8">OmpA family protein</fullName>
    </submittedName>
</protein>
<keyword evidence="9" id="KW-1185">Reference proteome</keyword>
<evidence type="ECO:0000256" key="1">
    <source>
        <dbReference type="ARBA" id="ARBA00004442"/>
    </source>
</evidence>
<dbReference type="SMART" id="SM00028">
    <property type="entry name" value="TPR"/>
    <property type="match status" value="2"/>
</dbReference>